<gene>
    <name evidence="14" type="primary">RSE1</name>
    <name evidence="14" type="ORF">Clacol_000336</name>
</gene>
<organism evidence="14 15">
    <name type="scientific">Clathrus columnatus</name>
    <dbReference type="NCBI Taxonomy" id="1419009"/>
    <lineage>
        <taxon>Eukaryota</taxon>
        <taxon>Fungi</taxon>
        <taxon>Dikarya</taxon>
        <taxon>Basidiomycota</taxon>
        <taxon>Agaricomycotina</taxon>
        <taxon>Agaricomycetes</taxon>
        <taxon>Phallomycetidae</taxon>
        <taxon>Phallales</taxon>
        <taxon>Clathraceae</taxon>
        <taxon>Clathrus</taxon>
    </lineage>
</organism>
<evidence type="ECO:0000256" key="4">
    <source>
        <dbReference type="ARBA" id="ARBA00022728"/>
    </source>
</evidence>
<reference evidence="14" key="1">
    <citation type="submission" date="2021-10" db="EMBL/GenBank/DDBJ databases">
        <title>De novo Genome Assembly of Clathrus columnatus (Basidiomycota, Fungi) Using Illumina and Nanopore Sequence Data.</title>
        <authorList>
            <person name="Ogiso-Tanaka E."/>
            <person name="Itagaki H."/>
            <person name="Hosoya T."/>
            <person name="Hosaka K."/>
        </authorList>
    </citation>
    <scope>NUCLEOTIDE SEQUENCE</scope>
    <source>
        <strain evidence="14">MO-923</strain>
    </source>
</reference>
<evidence type="ECO:0000256" key="3">
    <source>
        <dbReference type="ARBA" id="ARBA00022664"/>
    </source>
</evidence>
<comment type="similarity">
    <text evidence="7">Belongs to the RSE1 family.</text>
</comment>
<dbReference type="Pfam" id="PF23726">
    <property type="entry name" value="Beta-prop_RSE1_2nd"/>
    <property type="match status" value="1"/>
</dbReference>
<dbReference type="SUPFAM" id="SSF50978">
    <property type="entry name" value="WD40 repeat-like"/>
    <property type="match status" value="1"/>
</dbReference>
<comment type="subcellular location">
    <subcellularLocation>
        <location evidence="1">Nucleus</location>
    </subcellularLocation>
</comment>
<dbReference type="InterPro" id="IPR015943">
    <property type="entry name" value="WD40/YVTN_repeat-like_dom_sf"/>
</dbReference>
<evidence type="ECO:0000256" key="7">
    <source>
        <dbReference type="ARBA" id="ARBA00038266"/>
    </source>
</evidence>
<evidence type="ECO:0000256" key="5">
    <source>
        <dbReference type="ARBA" id="ARBA00023187"/>
    </source>
</evidence>
<evidence type="ECO:0000256" key="8">
    <source>
        <dbReference type="ARBA" id="ARBA00040134"/>
    </source>
</evidence>
<keyword evidence="15" id="KW-1185">Reference proteome</keyword>
<keyword evidence="4" id="KW-0747">Spliceosome</keyword>
<name>A0AAV4ZYI7_9AGAM</name>
<feature type="domain" description="RSE1/DDB1/CPSF1 first beta-propeller" evidence="12">
    <location>
        <begin position="13"/>
        <end position="373"/>
    </location>
</feature>
<evidence type="ECO:0000259" key="12">
    <source>
        <dbReference type="Pfam" id="PF10433"/>
    </source>
</evidence>
<dbReference type="GO" id="GO:0006397">
    <property type="term" value="P:mRNA processing"/>
    <property type="evidence" value="ECO:0007669"/>
    <property type="project" value="UniProtKB-KW"/>
</dbReference>
<evidence type="ECO:0000256" key="2">
    <source>
        <dbReference type="ARBA" id="ARBA00011524"/>
    </source>
</evidence>
<comment type="function">
    <text evidence="9">Involved in pre-mRNA splicing and cell cycle control.</text>
</comment>
<dbReference type="FunFam" id="2.130.10.10:FF:001143">
    <property type="entry name" value="Pre-mRNA-splicing factor rse-1, putative"/>
    <property type="match status" value="1"/>
</dbReference>
<dbReference type="Gene3D" id="2.130.10.10">
    <property type="entry name" value="YVTN repeat-like/Quinoprotein amine dehydrogenase"/>
    <property type="match status" value="3"/>
</dbReference>
<dbReference type="InterPro" id="IPR036322">
    <property type="entry name" value="WD40_repeat_dom_sf"/>
</dbReference>
<dbReference type="PANTHER" id="PTHR10644">
    <property type="entry name" value="DNA REPAIR/RNA PROCESSING CPSF FAMILY"/>
    <property type="match status" value="1"/>
</dbReference>
<dbReference type="EMBL" id="BPWL01000001">
    <property type="protein sequence ID" value="GJJ06147.1"/>
    <property type="molecule type" value="Genomic_DNA"/>
</dbReference>
<dbReference type="InterPro" id="IPR004871">
    <property type="entry name" value="RSE1/DDB1/CPSF1_C"/>
</dbReference>
<evidence type="ECO:0000256" key="1">
    <source>
        <dbReference type="ARBA" id="ARBA00004123"/>
    </source>
</evidence>
<dbReference type="AlphaFoldDB" id="A0AAV4ZYI7"/>
<evidence type="ECO:0000259" key="13">
    <source>
        <dbReference type="Pfam" id="PF23726"/>
    </source>
</evidence>
<evidence type="ECO:0000313" key="15">
    <source>
        <dbReference type="Proteomes" id="UP001050691"/>
    </source>
</evidence>
<proteinExistence type="inferred from homology"/>
<dbReference type="InterPro" id="IPR058543">
    <property type="entry name" value="Beta-prop_RSE1/DDB1/CPSF1_2nd"/>
</dbReference>
<comment type="subunit">
    <text evidence="2">Associated with the spliceosome.</text>
</comment>
<dbReference type="GO" id="GO:0005681">
    <property type="term" value="C:spliceosomal complex"/>
    <property type="evidence" value="ECO:0007669"/>
    <property type="project" value="UniProtKB-KW"/>
</dbReference>
<evidence type="ECO:0000259" key="11">
    <source>
        <dbReference type="Pfam" id="PF03178"/>
    </source>
</evidence>
<evidence type="ECO:0000256" key="6">
    <source>
        <dbReference type="ARBA" id="ARBA00023242"/>
    </source>
</evidence>
<evidence type="ECO:0000313" key="14">
    <source>
        <dbReference type="EMBL" id="GJJ06147.1"/>
    </source>
</evidence>
<accession>A0AAV4ZYI7</accession>
<dbReference type="InterPro" id="IPR050358">
    <property type="entry name" value="RSE1/DDB1/CFT1"/>
</dbReference>
<dbReference type="Pfam" id="PF10433">
    <property type="entry name" value="Beta-prop_RSE1_1st"/>
    <property type="match status" value="1"/>
</dbReference>
<protein>
    <recommendedName>
        <fullName evidence="8">Pre-mRNA-splicing factor RSE1</fullName>
    </recommendedName>
    <alternativeName>
        <fullName evidence="10">Pre-mRNA-splicing factor rse1</fullName>
    </alternativeName>
</protein>
<dbReference type="Gene3D" id="1.10.150.910">
    <property type="match status" value="1"/>
</dbReference>
<dbReference type="InterPro" id="IPR018846">
    <property type="entry name" value="Beta-prop_RSE1/DDB1/CPSF1_1st"/>
</dbReference>
<keyword evidence="6" id="KW-0539">Nucleus</keyword>
<dbReference type="GO" id="GO:0008380">
    <property type="term" value="P:RNA splicing"/>
    <property type="evidence" value="ECO:0007669"/>
    <property type="project" value="UniProtKB-KW"/>
</dbReference>
<dbReference type="Pfam" id="PF03178">
    <property type="entry name" value="CPSF_A"/>
    <property type="match status" value="1"/>
</dbReference>
<evidence type="ECO:0000256" key="9">
    <source>
        <dbReference type="ARBA" id="ARBA00055157"/>
    </source>
</evidence>
<feature type="domain" description="RSE1/DDB1/CPSF1 C-terminal" evidence="11">
    <location>
        <begin position="853"/>
        <end position="1176"/>
    </location>
</feature>
<dbReference type="FunFam" id="2.130.10.10:FF:000068">
    <property type="entry name" value="Pre-mRNA-splicing factor rse1, variant"/>
    <property type="match status" value="1"/>
</dbReference>
<dbReference type="GO" id="GO:0003676">
    <property type="term" value="F:nucleic acid binding"/>
    <property type="evidence" value="ECO:0007669"/>
    <property type="project" value="InterPro"/>
</dbReference>
<sequence length="1211" mass="134166">MHLYNLTLQPATAITQAAVGNFSGVRQQEILVSRGTRLELLKLDAQTGKLSTVLAIDVHGSIRSLASFRLTGGTKDYAIIGSDSGRLVILEYEPKTNTFTKVHQETYGKSGARRIVPGQYLATDPKGRSVMISAMEKAKLVYVLNRDASANLTISSPLEAHKNAAIIHYIVGLDVGFENPLYAALEVDYTESDQDPTGEAFNKAEKMLTYYELDLGLNHVVRKWSEPTDPRANLLVQVPGGQLASSDKYDGPSGVLVCCEDHIIYRHMDAAQHRVPIPRRKNLLEDKDRGLLITSAVMHKMKYQGNSSEEGDLYKVTIEHQDEEVRALKIKYFDTVPVASNLCILKSGFLFVASEFGNHYLYQFQKLGDDDAEAEYSSTSYKDFGMASPNDPLPRVFFRPRPLENLLLADELESLDPIIDAKIENILPNADTSQIFTLCGRGPRSTLRMLRHGLEVEETVSSDLPGIPNAVWTTKLKEDDPYDTYIILSFVNGTLVLSIGETIEEVQNTGFLSSAPTLAVQQIGADALLQVHPHGIRHVLADRRVNEWKVPQGRTIVCATTNKRQVVVALSSAELVYFELDLEGQLNEYQDRKAMGSTVMAMSVGEVPEGRQRMPFLAVGCEDQTVRIVSLDPESTLETISLQALTAPPSSICIADMLDAGINKIHPTTFVNIGLQNGVLLRTVLDPINGQLTDTRTRFLGTRPVKLVRVMVQKNPSILALSSRSWLNYTYQHLLHFTPLIFDNMDYAWGFSAELSPEGLIGISGSVLRIFQIPKLGVKLKQDALPLTYTPRKLISHPTQHVFYTIESDHRVYGQEAAIQKLKELGASQSDREALQLPPETFGRPKAPSGTWASCIRIIDPVQSATIREIHLEDNEAAFSIAIVRFNNGRDSDLHLVVGTAQNTFLSPRTCKTGYLRTYKISDDGRDIEFLHKTETDDVPMVLISFQGRLAAGVGKALRLYDMGKRKLLRKVENKASAFPSAIVTLNTQGSRIIVGDMQESVFFAVYKAPENRLLIFADDVQSRWITAVTMVDYTTIAAGDKFGNVFINRLSITDSNQVDDDPTGAGILHEKGVFMGAPHKTQMLAHFHVGDIITSIHKVSMVAGGREVLLYTGLHGTIGILVPFVSKEDVDFISTLEQHMRTEQLSLIGRDHLSWRGYYTPVKAIVDGDLCEMFAHLSPQKQSAIAGELDRTVGEVLKKLDQLRVTSSGF</sequence>
<feature type="domain" description="RSE1/DDB1/CPSF1 second beta-propeller" evidence="13">
    <location>
        <begin position="457"/>
        <end position="773"/>
    </location>
</feature>
<keyword evidence="3" id="KW-0507">mRNA processing</keyword>
<comment type="caution">
    <text evidence="14">The sequence shown here is derived from an EMBL/GenBank/DDBJ whole genome shotgun (WGS) entry which is preliminary data.</text>
</comment>
<dbReference type="Proteomes" id="UP001050691">
    <property type="component" value="Unassembled WGS sequence"/>
</dbReference>
<evidence type="ECO:0000256" key="10">
    <source>
        <dbReference type="ARBA" id="ARBA00068521"/>
    </source>
</evidence>
<keyword evidence="5" id="KW-0508">mRNA splicing</keyword>